<evidence type="ECO:0008006" key="3">
    <source>
        <dbReference type="Google" id="ProtNLM"/>
    </source>
</evidence>
<dbReference type="EMBL" id="CP139487">
    <property type="protein sequence ID" value="WPU65861.1"/>
    <property type="molecule type" value="Genomic_DNA"/>
</dbReference>
<name>A0AAX4HRI9_9BACT</name>
<protein>
    <recommendedName>
        <fullName evidence="3">Toxin-antitoxin system YwqK family antitoxin</fullName>
    </recommendedName>
</protein>
<sequence>MKNLTFALTLTILTTSASAKEVERVTLINHQGNKEVFNRNEKGNIIGTKKVFSPRGYLISEGKFEEGKEIGLHKRYFPNGKIESLIYHPDMRIDYSEDGKIIQLVCASVAYLEEDKNLCGWNKISNVTVNGRNYTYEQGKLIKFQDFHSKGKLKTENVYQGENETRKNFYPSGKLKSEKFLVSKELQAEKDYYENGKLKAEFKYELKNGEVFYYKKTYFENGNPEVEGKFKRDPKHSYDLAIGLRKTYYEITGLAYEENHNNEGQLDGESIYYGENGRVTIRRVYKNGELVSEKNF</sequence>
<dbReference type="SUPFAM" id="SSF82185">
    <property type="entry name" value="Histone H3 K4-specific methyltransferase SET7/9 N-terminal domain"/>
    <property type="match status" value="2"/>
</dbReference>
<organism evidence="1 2">
    <name type="scientific">Peredibacter starrii</name>
    <dbReference type="NCBI Taxonomy" id="28202"/>
    <lineage>
        <taxon>Bacteria</taxon>
        <taxon>Pseudomonadati</taxon>
        <taxon>Bdellovibrionota</taxon>
        <taxon>Bacteriovoracia</taxon>
        <taxon>Bacteriovoracales</taxon>
        <taxon>Bacteriovoracaceae</taxon>
        <taxon>Peredibacter</taxon>
    </lineage>
</organism>
<accession>A0AAX4HRI9</accession>
<dbReference type="Gene3D" id="2.20.110.10">
    <property type="entry name" value="Histone H3 K4-specific methyltransferase SET7/9 N-terminal domain"/>
    <property type="match status" value="1"/>
</dbReference>
<dbReference type="Gene3D" id="3.90.930.1">
    <property type="match status" value="2"/>
</dbReference>
<dbReference type="InterPro" id="IPR011652">
    <property type="entry name" value="MORN_2"/>
</dbReference>
<gene>
    <name evidence="1" type="ORF">SOO65_03795</name>
</gene>
<evidence type="ECO:0000313" key="2">
    <source>
        <dbReference type="Proteomes" id="UP001324634"/>
    </source>
</evidence>
<dbReference type="RefSeq" id="WP_321397181.1">
    <property type="nucleotide sequence ID" value="NZ_CP139487.1"/>
</dbReference>
<reference evidence="1 2" key="1">
    <citation type="submission" date="2023-11" db="EMBL/GenBank/DDBJ databases">
        <title>Peredibacter starrii A3.12.</title>
        <authorList>
            <person name="Mitchell R.J."/>
        </authorList>
    </citation>
    <scope>NUCLEOTIDE SEQUENCE [LARGE SCALE GENOMIC DNA]</scope>
    <source>
        <strain evidence="1 2">A3.12</strain>
    </source>
</reference>
<dbReference type="AlphaFoldDB" id="A0AAX4HRI9"/>
<keyword evidence="2" id="KW-1185">Reference proteome</keyword>
<evidence type="ECO:0000313" key="1">
    <source>
        <dbReference type="EMBL" id="WPU65861.1"/>
    </source>
</evidence>
<proteinExistence type="predicted"/>
<dbReference type="Pfam" id="PF07661">
    <property type="entry name" value="MORN_2"/>
    <property type="match status" value="4"/>
</dbReference>
<dbReference type="Proteomes" id="UP001324634">
    <property type="component" value="Chromosome"/>
</dbReference>
<dbReference type="KEGG" id="psti:SOO65_03795"/>